<evidence type="ECO:0000313" key="8">
    <source>
        <dbReference type="Proteomes" id="UP000253517"/>
    </source>
</evidence>
<dbReference type="GO" id="GO:0006308">
    <property type="term" value="P:DNA catabolic process"/>
    <property type="evidence" value="ECO:0007669"/>
    <property type="project" value="InterPro"/>
</dbReference>
<sequence>MKKNIWYLLLLVLYSFSNQLFGWGQTGHRITGAIAEKYLTSKARRNIQKLIGKESLAMVSTWMDEIRSEPAYNHTHDWHWVTIPDGMTYEQSEKNPNGDIIEAIQRLSNVLKNKSETDSARRDALKMLVHLVGDIHQPLHVGRGDDRGGNDVKVRWFGQNSNLHRVWDSDMIEAYKLSYTEYADYILRKYSKQANSWKSTNPLQWAYESMQPREQIYDFDPKKSLGFEYHYKMRDLYEMRLMQAGVRIAALLNEIFS</sequence>
<evidence type="ECO:0000256" key="1">
    <source>
        <dbReference type="ARBA" id="ARBA00022722"/>
    </source>
</evidence>
<dbReference type="Pfam" id="PF02265">
    <property type="entry name" value="S1-P1_nuclease"/>
    <property type="match status" value="1"/>
</dbReference>
<dbReference type="EMBL" id="QPJS01000001">
    <property type="protein sequence ID" value="RCX05319.1"/>
    <property type="molecule type" value="Genomic_DNA"/>
</dbReference>
<keyword evidence="6" id="KW-0325">Glycoprotein</keyword>
<dbReference type="GO" id="GO:0003676">
    <property type="term" value="F:nucleic acid binding"/>
    <property type="evidence" value="ECO:0007669"/>
    <property type="project" value="InterPro"/>
</dbReference>
<dbReference type="CDD" id="cd11010">
    <property type="entry name" value="S1-P1_nuclease"/>
    <property type="match status" value="1"/>
</dbReference>
<comment type="caution">
    <text evidence="7">The sequence shown here is derived from an EMBL/GenBank/DDBJ whole genome shotgun (WGS) entry which is preliminary data.</text>
</comment>
<accession>A0A369A7P9</accession>
<keyword evidence="5" id="KW-1015">Disulfide bond</keyword>
<evidence type="ECO:0000256" key="5">
    <source>
        <dbReference type="ARBA" id="ARBA00023157"/>
    </source>
</evidence>
<evidence type="ECO:0000313" key="7">
    <source>
        <dbReference type="EMBL" id="RCX05319.1"/>
    </source>
</evidence>
<evidence type="ECO:0000256" key="6">
    <source>
        <dbReference type="ARBA" id="ARBA00023180"/>
    </source>
</evidence>
<dbReference type="GO" id="GO:0016788">
    <property type="term" value="F:hydrolase activity, acting on ester bonds"/>
    <property type="evidence" value="ECO:0007669"/>
    <property type="project" value="InterPro"/>
</dbReference>
<dbReference type="GO" id="GO:0046872">
    <property type="term" value="F:metal ion binding"/>
    <property type="evidence" value="ECO:0007669"/>
    <property type="project" value="UniProtKB-KW"/>
</dbReference>
<dbReference type="PANTHER" id="PTHR33146">
    <property type="entry name" value="ENDONUCLEASE 4"/>
    <property type="match status" value="1"/>
</dbReference>
<evidence type="ECO:0000256" key="4">
    <source>
        <dbReference type="ARBA" id="ARBA00022801"/>
    </source>
</evidence>
<name>A0A369A7P9_9FLAO</name>
<dbReference type="AlphaFoldDB" id="A0A369A7P9"/>
<dbReference type="Gene3D" id="1.10.575.10">
    <property type="entry name" value="P1 Nuclease"/>
    <property type="match status" value="1"/>
</dbReference>
<proteinExistence type="predicted"/>
<keyword evidence="1" id="KW-0540">Nuclease</keyword>
<reference evidence="7 8" key="1">
    <citation type="submission" date="2018-07" db="EMBL/GenBank/DDBJ databases">
        <title>Genomic Encyclopedia of Type Strains, Phase IV (KMG-IV): sequencing the most valuable type-strain genomes for metagenomic binning, comparative biology and taxonomic classification.</title>
        <authorList>
            <person name="Goeker M."/>
        </authorList>
    </citation>
    <scope>NUCLEOTIDE SEQUENCE [LARGE SCALE GENOMIC DNA]</scope>
    <source>
        <strain evidence="7 8">DSM 21410</strain>
    </source>
</reference>
<gene>
    <name evidence="7" type="ORF">DES35_101604</name>
</gene>
<dbReference type="PANTHER" id="PTHR33146:SF26">
    <property type="entry name" value="ENDONUCLEASE 4"/>
    <property type="match status" value="1"/>
</dbReference>
<keyword evidence="4" id="KW-0378">Hydrolase</keyword>
<protein>
    <submittedName>
        <fullName evidence="7">S1/P1 nuclease</fullName>
    </submittedName>
</protein>
<keyword evidence="3" id="KW-0255">Endonuclease</keyword>
<dbReference type="Proteomes" id="UP000253517">
    <property type="component" value="Unassembled WGS sequence"/>
</dbReference>
<dbReference type="GO" id="GO:0004519">
    <property type="term" value="F:endonuclease activity"/>
    <property type="evidence" value="ECO:0007669"/>
    <property type="project" value="UniProtKB-KW"/>
</dbReference>
<dbReference type="InterPro" id="IPR008947">
    <property type="entry name" value="PLipase_C/P1_nuclease_dom_sf"/>
</dbReference>
<dbReference type="InterPro" id="IPR003154">
    <property type="entry name" value="S1/P1nuclease"/>
</dbReference>
<dbReference type="SUPFAM" id="SSF48537">
    <property type="entry name" value="Phospholipase C/P1 nuclease"/>
    <property type="match status" value="1"/>
</dbReference>
<organism evidence="7 8">
    <name type="scientific">Schleiferia thermophila</name>
    <dbReference type="NCBI Taxonomy" id="884107"/>
    <lineage>
        <taxon>Bacteria</taxon>
        <taxon>Pseudomonadati</taxon>
        <taxon>Bacteroidota</taxon>
        <taxon>Flavobacteriia</taxon>
        <taxon>Flavobacteriales</taxon>
        <taxon>Schleiferiaceae</taxon>
        <taxon>Schleiferia</taxon>
    </lineage>
</organism>
<evidence type="ECO:0000256" key="2">
    <source>
        <dbReference type="ARBA" id="ARBA00022723"/>
    </source>
</evidence>
<keyword evidence="2" id="KW-0479">Metal-binding</keyword>
<keyword evidence="8" id="KW-1185">Reference proteome</keyword>
<evidence type="ECO:0000256" key="3">
    <source>
        <dbReference type="ARBA" id="ARBA00022759"/>
    </source>
</evidence>
<dbReference type="RefSeq" id="WP_037355914.1">
    <property type="nucleotide sequence ID" value="NZ_BHZF01000001.1"/>
</dbReference>